<keyword evidence="5" id="KW-0067">ATP-binding</keyword>
<evidence type="ECO:0000259" key="6">
    <source>
        <dbReference type="PROSITE" id="PS50011"/>
    </source>
</evidence>
<evidence type="ECO:0000256" key="4">
    <source>
        <dbReference type="ARBA" id="ARBA00022777"/>
    </source>
</evidence>
<keyword evidence="3" id="KW-0547">Nucleotide-binding</keyword>
<dbReference type="GO" id="GO:0004674">
    <property type="term" value="F:protein serine/threonine kinase activity"/>
    <property type="evidence" value="ECO:0007669"/>
    <property type="project" value="UniProtKB-KW"/>
</dbReference>
<evidence type="ECO:0000256" key="1">
    <source>
        <dbReference type="ARBA" id="ARBA00022527"/>
    </source>
</evidence>
<evidence type="ECO:0000313" key="7">
    <source>
        <dbReference type="EMBL" id="POG61141.1"/>
    </source>
</evidence>
<feature type="non-terminal residue" evidence="7">
    <location>
        <position position="1"/>
    </location>
</feature>
<keyword evidence="4" id="KW-0418">Kinase</keyword>
<dbReference type="Gene3D" id="1.10.510.10">
    <property type="entry name" value="Transferase(Phosphotransferase) domain 1"/>
    <property type="match status" value="1"/>
</dbReference>
<dbReference type="EMBL" id="AUPC02000354">
    <property type="protein sequence ID" value="POG61141.1"/>
    <property type="molecule type" value="Genomic_DNA"/>
</dbReference>
<dbReference type="InterPro" id="IPR000719">
    <property type="entry name" value="Prot_kinase_dom"/>
</dbReference>
<reference evidence="7 8" key="2">
    <citation type="journal article" date="2018" name="New Phytol.">
        <title>High intraspecific genome diversity in the model arbuscular mycorrhizal symbiont Rhizophagus irregularis.</title>
        <authorList>
            <person name="Chen E.C.H."/>
            <person name="Morin E."/>
            <person name="Beaudet D."/>
            <person name="Noel J."/>
            <person name="Yildirir G."/>
            <person name="Ndikumana S."/>
            <person name="Charron P."/>
            <person name="St-Onge C."/>
            <person name="Giorgi J."/>
            <person name="Kruger M."/>
            <person name="Marton T."/>
            <person name="Ropars J."/>
            <person name="Grigoriev I.V."/>
            <person name="Hainaut M."/>
            <person name="Henrissat B."/>
            <person name="Roux C."/>
            <person name="Martin F."/>
            <person name="Corradi N."/>
        </authorList>
    </citation>
    <scope>NUCLEOTIDE SEQUENCE [LARGE SCALE GENOMIC DNA]</scope>
    <source>
        <strain evidence="7 8">DAOM 197198</strain>
    </source>
</reference>
<dbReference type="AlphaFoldDB" id="A0A2P4P6Y4"/>
<organism evidence="7 8">
    <name type="scientific">Rhizophagus irregularis (strain DAOM 181602 / DAOM 197198 / MUCL 43194)</name>
    <name type="common">Arbuscular mycorrhizal fungus</name>
    <name type="synonym">Glomus intraradices</name>
    <dbReference type="NCBI Taxonomy" id="747089"/>
    <lineage>
        <taxon>Eukaryota</taxon>
        <taxon>Fungi</taxon>
        <taxon>Fungi incertae sedis</taxon>
        <taxon>Mucoromycota</taxon>
        <taxon>Glomeromycotina</taxon>
        <taxon>Glomeromycetes</taxon>
        <taxon>Glomerales</taxon>
        <taxon>Glomeraceae</taxon>
        <taxon>Rhizophagus</taxon>
    </lineage>
</organism>
<reference evidence="7 8" key="1">
    <citation type="journal article" date="2013" name="Proc. Natl. Acad. Sci. U.S.A.">
        <title>Genome of an arbuscular mycorrhizal fungus provides insight into the oldest plant symbiosis.</title>
        <authorList>
            <person name="Tisserant E."/>
            <person name="Malbreil M."/>
            <person name="Kuo A."/>
            <person name="Kohler A."/>
            <person name="Symeonidi A."/>
            <person name="Balestrini R."/>
            <person name="Charron P."/>
            <person name="Duensing N."/>
            <person name="Frei Dit Frey N."/>
            <person name="Gianinazzi-Pearson V."/>
            <person name="Gilbert L.B."/>
            <person name="Handa Y."/>
            <person name="Herr J.R."/>
            <person name="Hijri M."/>
            <person name="Koul R."/>
            <person name="Kawaguchi M."/>
            <person name="Krajinski F."/>
            <person name="Lammers P.J."/>
            <person name="Masclaux F.G."/>
            <person name="Murat C."/>
            <person name="Morin E."/>
            <person name="Ndikumana S."/>
            <person name="Pagni M."/>
            <person name="Petitpierre D."/>
            <person name="Requena N."/>
            <person name="Rosikiewicz P."/>
            <person name="Riley R."/>
            <person name="Saito K."/>
            <person name="San Clemente H."/>
            <person name="Shapiro H."/>
            <person name="van Tuinen D."/>
            <person name="Becard G."/>
            <person name="Bonfante P."/>
            <person name="Paszkowski U."/>
            <person name="Shachar-Hill Y.Y."/>
            <person name="Tuskan G.A."/>
            <person name="Young P.W."/>
            <person name="Sanders I.R."/>
            <person name="Henrissat B."/>
            <person name="Rensing S.A."/>
            <person name="Grigoriev I.V."/>
            <person name="Corradi N."/>
            <person name="Roux C."/>
            <person name="Martin F."/>
        </authorList>
    </citation>
    <scope>NUCLEOTIDE SEQUENCE [LARGE SCALE GENOMIC DNA]</scope>
    <source>
        <strain evidence="7 8">DAOM 197198</strain>
    </source>
</reference>
<accession>A0A2P4P6Y4</accession>
<gene>
    <name evidence="7" type="ORF">GLOIN_2v1814557</name>
</gene>
<evidence type="ECO:0000256" key="3">
    <source>
        <dbReference type="ARBA" id="ARBA00022741"/>
    </source>
</evidence>
<protein>
    <submittedName>
        <fullName evidence="7">Kinase-like domain-containing protein</fullName>
    </submittedName>
</protein>
<evidence type="ECO:0000256" key="5">
    <source>
        <dbReference type="ARBA" id="ARBA00022840"/>
    </source>
</evidence>
<proteinExistence type="predicted"/>
<keyword evidence="8" id="KW-1185">Reference proteome</keyword>
<keyword evidence="2" id="KW-0808">Transferase</keyword>
<dbReference type="SMART" id="SM00220">
    <property type="entry name" value="S_TKc"/>
    <property type="match status" value="1"/>
</dbReference>
<dbReference type="SUPFAM" id="SSF56112">
    <property type="entry name" value="Protein kinase-like (PK-like)"/>
    <property type="match status" value="1"/>
</dbReference>
<dbReference type="Proteomes" id="UP000018888">
    <property type="component" value="Unassembled WGS sequence"/>
</dbReference>
<sequence length="233" mass="27112">KLQLLKKIILGLKVIHESELTHCDFHDGNILISDDYNEIYIIDLGLCKPIQNSDDKIDKVYGIIPYMAPEILRNNPYTPASDIYSFSMMMWEFTSGIPPFNNKAHDVELILSICEGDRPVIIKNTPKCYEKMLGFRPFQKTNIVIIENTISEWLRCVNEYYKLNGEDEPRYEVPNIDNQLKNDMYEFIKANSVLTLEQDNISVLQTHPQAYYTSRLLTEILYQNNSECLDCII</sequence>
<name>A0A2P4P6Y4_RHIID</name>
<evidence type="ECO:0000313" key="8">
    <source>
        <dbReference type="Proteomes" id="UP000018888"/>
    </source>
</evidence>
<dbReference type="InterPro" id="IPR011009">
    <property type="entry name" value="Kinase-like_dom_sf"/>
</dbReference>
<keyword evidence="1" id="KW-0723">Serine/threonine-protein kinase</keyword>
<feature type="domain" description="Protein kinase" evidence="6">
    <location>
        <begin position="1"/>
        <end position="154"/>
    </location>
</feature>
<evidence type="ECO:0000256" key="2">
    <source>
        <dbReference type="ARBA" id="ARBA00022679"/>
    </source>
</evidence>
<dbReference type="GO" id="GO:0005524">
    <property type="term" value="F:ATP binding"/>
    <property type="evidence" value="ECO:0007669"/>
    <property type="project" value="UniProtKB-KW"/>
</dbReference>
<comment type="caution">
    <text evidence="7">The sequence shown here is derived from an EMBL/GenBank/DDBJ whole genome shotgun (WGS) entry which is preliminary data.</text>
</comment>
<dbReference type="Pfam" id="PF00069">
    <property type="entry name" value="Pkinase"/>
    <property type="match status" value="1"/>
</dbReference>
<dbReference type="PANTHER" id="PTHR24351">
    <property type="entry name" value="RIBOSOMAL PROTEIN S6 KINASE"/>
    <property type="match status" value="1"/>
</dbReference>
<dbReference type="PROSITE" id="PS50011">
    <property type="entry name" value="PROTEIN_KINASE_DOM"/>
    <property type="match status" value="1"/>
</dbReference>